<dbReference type="EMBL" id="JACHXF010000012">
    <property type="protein sequence ID" value="MBB3097696.1"/>
    <property type="molecule type" value="Genomic_DNA"/>
</dbReference>
<proteinExistence type="predicted"/>
<evidence type="ECO:0000313" key="2">
    <source>
        <dbReference type="EMBL" id="MBB3097696.1"/>
    </source>
</evidence>
<feature type="compositionally biased region" description="Low complexity" evidence="1">
    <location>
        <begin position="1"/>
        <end position="14"/>
    </location>
</feature>
<sequence>MTITHTTAATPATPGIDRPHGDNTTGEHSSQLPADGDARYFAALRTLSARAVTAKAAMLKAHLATNHQERTAAFVDLHYLLRGMAGIVNDALGTINERQEPR</sequence>
<feature type="region of interest" description="Disordered" evidence="1">
    <location>
        <begin position="1"/>
        <end position="34"/>
    </location>
</feature>
<dbReference type="RefSeq" id="WP_183223087.1">
    <property type="nucleotide sequence ID" value="NZ_BMPW01000019.1"/>
</dbReference>
<protein>
    <submittedName>
        <fullName evidence="2">Uncharacterized protein</fullName>
    </submittedName>
</protein>
<name>A0A7W5AK12_9ACTN</name>
<gene>
    <name evidence="2" type="ORF">FHR83_005380</name>
</gene>
<keyword evidence="3" id="KW-1185">Reference proteome</keyword>
<dbReference type="Proteomes" id="UP000590749">
    <property type="component" value="Unassembled WGS sequence"/>
</dbReference>
<organism evidence="2 3">
    <name type="scientific">Actinoplanes campanulatus</name>
    <dbReference type="NCBI Taxonomy" id="113559"/>
    <lineage>
        <taxon>Bacteria</taxon>
        <taxon>Bacillati</taxon>
        <taxon>Actinomycetota</taxon>
        <taxon>Actinomycetes</taxon>
        <taxon>Micromonosporales</taxon>
        <taxon>Micromonosporaceae</taxon>
        <taxon>Actinoplanes</taxon>
    </lineage>
</organism>
<dbReference type="AlphaFoldDB" id="A0A7W5AK12"/>
<evidence type="ECO:0000256" key="1">
    <source>
        <dbReference type="SAM" id="MobiDB-lite"/>
    </source>
</evidence>
<feature type="compositionally biased region" description="Polar residues" evidence="1">
    <location>
        <begin position="22"/>
        <end position="32"/>
    </location>
</feature>
<accession>A0A7W5AK12</accession>
<reference evidence="2 3" key="1">
    <citation type="submission" date="2020-08" db="EMBL/GenBank/DDBJ databases">
        <title>Genomic Encyclopedia of Type Strains, Phase III (KMG-III): the genomes of soil and plant-associated and newly described type strains.</title>
        <authorList>
            <person name="Whitman W."/>
        </authorList>
    </citation>
    <scope>NUCLEOTIDE SEQUENCE [LARGE SCALE GENOMIC DNA]</scope>
    <source>
        <strain evidence="2 3">CECT 3287</strain>
    </source>
</reference>
<comment type="caution">
    <text evidence="2">The sequence shown here is derived from an EMBL/GenBank/DDBJ whole genome shotgun (WGS) entry which is preliminary data.</text>
</comment>
<evidence type="ECO:0000313" key="3">
    <source>
        <dbReference type="Proteomes" id="UP000590749"/>
    </source>
</evidence>